<keyword evidence="4" id="KW-1185">Reference proteome</keyword>
<feature type="transmembrane region" description="Helical" evidence="2">
    <location>
        <begin position="36"/>
        <end position="55"/>
    </location>
</feature>
<feature type="transmembrane region" description="Helical" evidence="2">
    <location>
        <begin position="120"/>
        <end position="139"/>
    </location>
</feature>
<feature type="transmembrane region" description="Helical" evidence="2">
    <location>
        <begin position="145"/>
        <end position="165"/>
    </location>
</feature>
<dbReference type="EMBL" id="JAHKKG010000008">
    <property type="protein sequence ID" value="MBU2667109.1"/>
    <property type="molecule type" value="Genomic_DNA"/>
</dbReference>
<protein>
    <submittedName>
        <fullName evidence="3">Uncharacterized protein</fullName>
    </submittedName>
</protein>
<dbReference type="Proteomes" id="UP001519654">
    <property type="component" value="Unassembled WGS sequence"/>
</dbReference>
<keyword evidence="2" id="KW-1133">Transmembrane helix</keyword>
<feature type="transmembrane region" description="Helical" evidence="2">
    <location>
        <begin position="177"/>
        <end position="195"/>
    </location>
</feature>
<proteinExistence type="predicted"/>
<gene>
    <name evidence="3" type="ORF">KOI35_26735</name>
</gene>
<keyword evidence="2" id="KW-0472">Membrane</keyword>
<accession>A0ABS5YUH8</accession>
<evidence type="ECO:0000256" key="1">
    <source>
        <dbReference type="SAM" id="MobiDB-lite"/>
    </source>
</evidence>
<evidence type="ECO:0000313" key="3">
    <source>
        <dbReference type="EMBL" id="MBU2667109.1"/>
    </source>
</evidence>
<evidence type="ECO:0000256" key="2">
    <source>
        <dbReference type="SAM" id="Phobius"/>
    </source>
</evidence>
<feature type="transmembrane region" description="Helical" evidence="2">
    <location>
        <begin position="87"/>
        <end position="108"/>
    </location>
</feature>
<sequence length="298" mass="33154">MPPRPRPRAEPIRRRPARPAGNDHDETGTTERLRTILSVVSPLAAGTVLLFYFGWVRTKYEAAALGYDSKILEFTTADYVLRSVNVLSLPLVALLVLMFVVLVAHRRWIVPLDDTVRGKLSFGFLRSWLFWLVLSVYLLNFTREAATLLLPPVLTSAVAMALYGDHLRATVRPADRWSLPIRIVLIALLSIGVIADTERLARVMGEGFAGSIVAEPSQLAFIDVYSAKDLAITAPGVTTTRLGGPDAAYRYRYDGLRLLQRSGDKYLLINDGWARDTGRVLVLRDSADIRLELRPSTP</sequence>
<feature type="region of interest" description="Disordered" evidence="1">
    <location>
        <begin position="1"/>
        <end position="28"/>
    </location>
</feature>
<comment type="caution">
    <text evidence="3">The sequence shown here is derived from an EMBL/GenBank/DDBJ whole genome shotgun (WGS) entry which is preliminary data.</text>
</comment>
<reference evidence="3 4" key="1">
    <citation type="submission" date="2021-06" db="EMBL/GenBank/DDBJ databases">
        <title>Actinoplanes lichenicola sp. nov., and Actinoplanes ovalisporus sp. nov., isolated from lichen in Thailand.</title>
        <authorList>
            <person name="Saeng-In P."/>
            <person name="Kanchanasin P."/>
            <person name="Yuki M."/>
            <person name="Kudo T."/>
            <person name="Ohkuma M."/>
            <person name="Phongsopitanun W."/>
            <person name="Tanasupawat S."/>
        </authorList>
    </citation>
    <scope>NUCLEOTIDE SEQUENCE [LARGE SCALE GENOMIC DNA]</scope>
    <source>
        <strain evidence="3 4">NBRC 110975</strain>
    </source>
</reference>
<name>A0ABS5YUH8_9ACTN</name>
<dbReference type="RefSeq" id="WP_215791363.1">
    <property type="nucleotide sequence ID" value="NZ_JAHKKG010000008.1"/>
</dbReference>
<organism evidence="3 4">
    <name type="scientific">Paractinoplanes bogorensis</name>
    <dbReference type="NCBI Taxonomy" id="1610840"/>
    <lineage>
        <taxon>Bacteria</taxon>
        <taxon>Bacillati</taxon>
        <taxon>Actinomycetota</taxon>
        <taxon>Actinomycetes</taxon>
        <taxon>Micromonosporales</taxon>
        <taxon>Micromonosporaceae</taxon>
        <taxon>Paractinoplanes</taxon>
    </lineage>
</organism>
<evidence type="ECO:0000313" key="4">
    <source>
        <dbReference type="Proteomes" id="UP001519654"/>
    </source>
</evidence>
<keyword evidence="2" id="KW-0812">Transmembrane</keyword>